<feature type="transmembrane region" description="Helical" evidence="12">
    <location>
        <begin position="428"/>
        <end position="447"/>
    </location>
</feature>
<evidence type="ECO:0000313" key="16">
    <source>
        <dbReference type="Proteomes" id="UP000642284"/>
    </source>
</evidence>
<comment type="caution">
    <text evidence="15">The sequence shown here is derived from an EMBL/GenBank/DDBJ whole genome shotgun (WGS) entry which is preliminary data.</text>
</comment>
<keyword evidence="9 12" id="KW-1133">Transmembrane helix</keyword>
<dbReference type="Pfam" id="PF00367">
    <property type="entry name" value="PTS_EIIB"/>
    <property type="match status" value="1"/>
</dbReference>
<dbReference type="EMBL" id="JACTVJ010000019">
    <property type="protein sequence ID" value="MBC9717521.1"/>
    <property type="molecule type" value="Genomic_DNA"/>
</dbReference>
<feature type="transmembrane region" description="Helical" evidence="12">
    <location>
        <begin position="200"/>
        <end position="224"/>
    </location>
</feature>
<sequence length="456" mass="46067">MSTDAGPHADVTASAVLEGVGGAANVVSLVHCATRLRFVLGDPALADRAGIERTPGVLAVVESGGQFQVVVGDEVTEVYAAVEAACGSEPVSPAAGSGGPLSRVLDAVTGIFAPFVWTLAGAGLLKALVALAVTLHRLDPASPEYTVLNAAGDAVFTFLPALLALTTARRFGANEYTALALAGALLSPAITALAESGKPVSLFGIPLVTMSYAGSVLPLILAVWAQSRLERGLRRVLHASVRSFLTPLLTLVVMVPVTLLAIGPLADAVSKGAADATTWLFGLSPALAGALLGGFSHVLIFFGLHWGLFPVIANDLAQQGHSLLYGPMIAATSAQAAAVVAVLLKTRDRRLMRLAGPAALSGFLAGVTEPAVYGVTMPLKRPFVCACMAAAVGGGIASAGGSASTAFIMPGLLALPAFVDVGSFTMQLTGIGVAVALSFALTWVAGFEEPGPESAA</sequence>
<evidence type="ECO:0000256" key="4">
    <source>
        <dbReference type="ARBA" id="ARBA00022597"/>
    </source>
</evidence>
<keyword evidence="4" id="KW-0762">Sugar transport</keyword>
<accession>A0ABR7SSN2</accession>
<dbReference type="PROSITE" id="PS51098">
    <property type="entry name" value="PTS_EIIB_TYPE_1"/>
    <property type="match status" value="1"/>
</dbReference>
<evidence type="ECO:0000259" key="13">
    <source>
        <dbReference type="PROSITE" id="PS51098"/>
    </source>
</evidence>
<dbReference type="InterPro" id="IPR036878">
    <property type="entry name" value="Glu_permease_IIB"/>
</dbReference>
<feature type="domain" description="PTS EIIC type-1" evidence="14">
    <location>
        <begin position="106"/>
        <end position="456"/>
    </location>
</feature>
<keyword evidence="6" id="KW-0598">Phosphotransferase system</keyword>
<dbReference type="PROSITE" id="PS01035">
    <property type="entry name" value="PTS_EIIB_TYPE_1_CYS"/>
    <property type="match status" value="1"/>
</dbReference>
<keyword evidence="8" id="KW-0418">Kinase</keyword>
<dbReference type="Pfam" id="PF02378">
    <property type="entry name" value="PTS_EIIC"/>
    <property type="match status" value="1"/>
</dbReference>
<dbReference type="InterPro" id="IPR013013">
    <property type="entry name" value="PTS_EIIC_1"/>
</dbReference>
<feature type="transmembrane region" description="Helical" evidence="12">
    <location>
        <begin position="286"/>
        <end position="311"/>
    </location>
</feature>
<name>A0ABR7SSN2_9ACTN</name>
<comment type="subcellular location">
    <subcellularLocation>
        <location evidence="1">Cell membrane</location>
        <topology evidence="1">Multi-pass membrane protein</topology>
    </subcellularLocation>
</comment>
<evidence type="ECO:0000256" key="2">
    <source>
        <dbReference type="ARBA" id="ARBA00022448"/>
    </source>
</evidence>
<dbReference type="InterPro" id="IPR018113">
    <property type="entry name" value="PTrfase_EIIB_Cys"/>
</dbReference>
<dbReference type="CDD" id="cd00212">
    <property type="entry name" value="PTS_IIB_glc"/>
    <property type="match status" value="1"/>
</dbReference>
<feature type="transmembrane region" description="Helical" evidence="12">
    <location>
        <begin position="356"/>
        <end position="376"/>
    </location>
</feature>
<keyword evidence="3" id="KW-1003">Cell membrane</keyword>
<feature type="active site" description="Phosphocysteine intermediate; for EIIB activity" evidence="11">
    <location>
        <position position="32"/>
    </location>
</feature>
<dbReference type="PROSITE" id="PS51103">
    <property type="entry name" value="PTS_EIIC_TYPE_1"/>
    <property type="match status" value="1"/>
</dbReference>
<dbReference type="PANTHER" id="PTHR30175:SF1">
    <property type="entry name" value="PTS SYSTEM ARBUTIN-, CELLOBIOSE-, AND SALICIN-SPECIFIC EIIBC COMPONENT-RELATED"/>
    <property type="match status" value="1"/>
</dbReference>
<keyword evidence="2" id="KW-0813">Transport</keyword>
<keyword evidence="16" id="KW-1185">Reference proteome</keyword>
<dbReference type="InterPro" id="IPR001996">
    <property type="entry name" value="PTS_IIB_1"/>
</dbReference>
<feature type="transmembrane region" description="Helical" evidence="12">
    <location>
        <begin position="244"/>
        <end position="266"/>
    </location>
</feature>
<keyword evidence="7 12" id="KW-0812">Transmembrane</keyword>
<protein>
    <submittedName>
        <fullName evidence="15">PTS transporter subunit EIIC</fullName>
    </submittedName>
</protein>
<feature type="transmembrane region" description="Helical" evidence="12">
    <location>
        <begin position="323"/>
        <end position="344"/>
    </location>
</feature>
<evidence type="ECO:0000256" key="1">
    <source>
        <dbReference type="ARBA" id="ARBA00004651"/>
    </source>
</evidence>
<evidence type="ECO:0000256" key="7">
    <source>
        <dbReference type="ARBA" id="ARBA00022692"/>
    </source>
</evidence>
<dbReference type="InterPro" id="IPR003352">
    <property type="entry name" value="PTS_EIIC"/>
</dbReference>
<dbReference type="InterPro" id="IPR050558">
    <property type="entry name" value="PTS_Sugar-Specific_Components"/>
</dbReference>
<feature type="domain" description="PTS EIIB type-1" evidence="13">
    <location>
        <begin position="10"/>
        <end position="92"/>
    </location>
</feature>
<dbReference type="SUPFAM" id="SSF55604">
    <property type="entry name" value="Glucose permease domain IIB"/>
    <property type="match status" value="1"/>
</dbReference>
<evidence type="ECO:0000313" key="15">
    <source>
        <dbReference type="EMBL" id="MBC9717521.1"/>
    </source>
</evidence>
<keyword evidence="10 12" id="KW-0472">Membrane</keyword>
<organism evidence="15 16">
    <name type="scientific">Streptomyces polyasparticus</name>
    <dbReference type="NCBI Taxonomy" id="2767826"/>
    <lineage>
        <taxon>Bacteria</taxon>
        <taxon>Bacillati</taxon>
        <taxon>Actinomycetota</taxon>
        <taxon>Actinomycetes</taxon>
        <taxon>Kitasatosporales</taxon>
        <taxon>Streptomycetaceae</taxon>
        <taxon>Streptomyces</taxon>
    </lineage>
</organism>
<evidence type="ECO:0000256" key="5">
    <source>
        <dbReference type="ARBA" id="ARBA00022679"/>
    </source>
</evidence>
<dbReference type="PANTHER" id="PTHR30175">
    <property type="entry name" value="PHOSPHOTRANSFERASE SYSTEM TRANSPORT PROTEIN"/>
    <property type="match status" value="1"/>
</dbReference>
<evidence type="ECO:0000259" key="14">
    <source>
        <dbReference type="PROSITE" id="PS51103"/>
    </source>
</evidence>
<evidence type="ECO:0000256" key="9">
    <source>
        <dbReference type="ARBA" id="ARBA00022989"/>
    </source>
</evidence>
<feature type="transmembrane region" description="Helical" evidence="12">
    <location>
        <begin position="111"/>
        <end position="133"/>
    </location>
</feature>
<feature type="transmembrane region" description="Helical" evidence="12">
    <location>
        <begin position="145"/>
        <end position="164"/>
    </location>
</feature>
<evidence type="ECO:0000256" key="11">
    <source>
        <dbReference type="PROSITE-ProRule" id="PRU00421"/>
    </source>
</evidence>
<evidence type="ECO:0000256" key="8">
    <source>
        <dbReference type="ARBA" id="ARBA00022777"/>
    </source>
</evidence>
<dbReference type="Proteomes" id="UP000642284">
    <property type="component" value="Unassembled WGS sequence"/>
</dbReference>
<evidence type="ECO:0000256" key="10">
    <source>
        <dbReference type="ARBA" id="ARBA00023136"/>
    </source>
</evidence>
<reference evidence="15 16" key="1">
    <citation type="submission" date="2020-08" db="EMBL/GenBank/DDBJ databases">
        <title>Genemic of Streptomyces polyaspartic.</title>
        <authorList>
            <person name="Liu W."/>
        </authorList>
    </citation>
    <scope>NUCLEOTIDE SEQUENCE [LARGE SCALE GENOMIC DNA]</scope>
    <source>
        <strain evidence="15 16">TRM66268-LWL</strain>
    </source>
</reference>
<evidence type="ECO:0000256" key="3">
    <source>
        <dbReference type="ARBA" id="ARBA00022475"/>
    </source>
</evidence>
<feature type="transmembrane region" description="Helical" evidence="12">
    <location>
        <begin position="383"/>
        <end position="408"/>
    </location>
</feature>
<dbReference type="RefSeq" id="WP_187817958.1">
    <property type="nucleotide sequence ID" value="NZ_JACTVJ010000019.1"/>
</dbReference>
<gene>
    <name evidence="15" type="ORF">H9Y04_33825</name>
</gene>
<proteinExistence type="predicted"/>
<feature type="transmembrane region" description="Helical" evidence="12">
    <location>
        <begin position="176"/>
        <end position="194"/>
    </location>
</feature>
<dbReference type="Gene3D" id="3.30.1360.60">
    <property type="entry name" value="Glucose permease domain IIB"/>
    <property type="match status" value="1"/>
</dbReference>
<evidence type="ECO:0000256" key="12">
    <source>
        <dbReference type="SAM" id="Phobius"/>
    </source>
</evidence>
<evidence type="ECO:0000256" key="6">
    <source>
        <dbReference type="ARBA" id="ARBA00022683"/>
    </source>
</evidence>
<keyword evidence="5" id="KW-0808">Transferase</keyword>